<comment type="similarity">
    <text evidence="1">Belongs to the UPF0065 (bug) family.</text>
</comment>
<sequence length="321" mass="33595">MRLVAVIGALAGLAFGSGTAFAQAFDKPIKIMAPYAPGGNIDVTARIIADKLREVTGVTVIVENKAGASGMIGSDIVARSAPDGTSLLVSANSLVAVPAIYGNAPYDWRTAFTPITHIQRVPAVLVVPPSSPIKTLADFIALGKDGKFAVADSGVGTTNHLAIELIGEATNTKYTLVHYKGSGAAMIDVMAGQVPAQVDQLNAALGNIKSGKLRAIAVSSDKRVPQLPDVPTFKESGVKGLENFTFATFTGLFGPAKMPPEVVAKINEAMVKVLKDPAVVQRFADLTAEAYPTTPQETAAMFDAEDKMVVPLIKKLQIKPE</sequence>
<dbReference type="Pfam" id="PF03401">
    <property type="entry name" value="TctC"/>
    <property type="match status" value="1"/>
</dbReference>
<dbReference type="EMBL" id="JAHOPB010000001">
    <property type="protein sequence ID" value="MBU8872303.1"/>
    <property type="molecule type" value="Genomic_DNA"/>
</dbReference>
<comment type="caution">
    <text evidence="3">The sequence shown here is derived from an EMBL/GenBank/DDBJ whole genome shotgun (WGS) entry which is preliminary data.</text>
</comment>
<dbReference type="CDD" id="cd07012">
    <property type="entry name" value="PBP2_Bug_TTT"/>
    <property type="match status" value="1"/>
</dbReference>
<name>A0ABS6ICI1_9HYPH</name>
<feature type="chain" id="PRO_5047291281" evidence="2">
    <location>
        <begin position="23"/>
        <end position="321"/>
    </location>
</feature>
<evidence type="ECO:0000313" key="3">
    <source>
        <dbReference type="EMBL" id="MBU8872303.1"/>
    </source>
</evidence>
<evidence type="ECO:0000256" key="1">
    <source>
        <dbReference type="ARBA" id="ARBA00006987"/>
    </source>
</evidence>
<evidence type="ECO:0000256" key="2">
    <source>
        <dbReference type="SAM" id="SignalP"/>
    </source>
</evidence>
<dbReference type="PANTHER" id="PTHR42928">
    <property type="entry name" value="TRICARBOXYLATE-BINDING PROTEIN"/>
    <property type="match status" value="1"/>
</dbReference>
<keyword evidence="2" id="KW-0732">Signal</keyword>
<dbReference type="InterPro" id="IPR005064">
    <property type="entry name" value="BUG"/>
</dbReference>
<reference evidence="3 4" key="1">
    <citation type="submission" date="2021-06" db="EMBL/GenBank/DDBJ databases">
        <authorList>
            <person name="Lee D.H."/>
        </authorList>
    </citation>
    <scope>NUCLEOTIDE SEQUENCE [LARGE SCALE GENOMIC DNA]</scope>
    <source>
        <strain evidence="3 4">MMS21-HV4-11</strain>
    </source>
</reference>
<accession>A0ABS6ICI1</accession>
<proteinExistence type="inferred from homology"/>
<dbReference type="PANTHER" id="PTHR42928:SF5">
    <property type="entry name" value="BLR1237 PROTEIN"/>
    <property type="match status" value="1"/>
</dbReference>
<organism evidence="3 4">
    <name type="scientific">Reyranella humidisoli</name>
    <dbReference type="NCBI Taxonomy" id="2849149"/>
    <lineage>
        <taxon>Bacteria</taxon>
        <taxon>Pseudomonadati</taxon>
        <taxon>Pseudomonadota</taxon>
        <taxon>Alphaproteobacteria</taxon>
        <taxon>Hyphomicrobiales</taxon>
        <taxon>Reyranellaceae</taxon>
        <taxon>Reyranella</taxon>
    </lineage>
</organism>
<feature type="signal peptide" evidence="2">
    <location>
        <begin position="1"/>
        <end position="22"/>
    </location>
</feature>
<dbReference type="Proteomes" id="UP000727907">
    <property type="component" value="Unassembled WGS sequence"/>
</dbReference>
<evidence type="ECO:0000313" key="4">
    <source>
        <dbReference type="Proteomes" id="UP000727907"/>
    </source>
</evidence>
<gene>
    <name evidence="3" type="ORF">KQ910_00940</name>
</gene>
<keyword evidence="4" id="KW-1185">Reference proteome</keyword>
<dbReference type="RefSeq" id="WP_216956129.1">
    <property type="nucleotide sequence ID" value="NZ_JAHOPB010000001.1"/>
</dbReference>
<dbReference type="PIRSF" id="PIRSF017082">
    <property type="entry name" value="YflP"/>
    <property type="match status" value="1"/>
</dbReference>
<protein>
    <submittedName>
        <fullName evidence="3">Tripartite tricarboxylate transporter substrate binding protein</fullName>
    </submittedName>
</protein>